<name>N1W963_9LEPT</name>
<comment type="caution">
    <text evidence="1">The sequence shown here is derived from an EMBL/GenBank/DDBJ whole genome shotgun (WGS) entry which is preliminary data.</text>
</comment>
<dbReference type="EMBL" id="AOGY02000042">
    <property type="protein sequence ID" value="EMY69980.1"/>
    <property type="molecule type" value="Genomic_DNA"/>
</dbReference>
<dbReference type="AlphaFoldDB" id="N1W963"/>
<dbReference type="STRING" id="1218591.LEP1GSC199_2606"/>
<gene>
    <name evidence="1" type="ORF">LEP1GSC199_2606</name>
</gene>
<organism evidence="1 2">
    <name type="scientific">Leptospira vanthielii serovar Holland str. Waz Holland = ATCC 700522</name>
    <dbReference type="NCBI Taxonomy" id="1218591"/>
    <lineage>
        <taxon>Bacteria</taxon>
        <taxon>Pseudomonadati</taxon>
        <taxon>Spirochaetota</taxon>
        <taxon>Spirochaetia</taxon>
        <taxon>Leptospirales</taxon>
        <taxon>Leptospiraceae</taxon>
        <taxon>Leptospira</taxon>
    </lineage>
</organism>
<accession>N1W963</accession>
<proteinExistence type="predicted"/>
<dbReference type="Proteomes" id="UP000012227">
    <property type="component" value="Unassembled WGS sequence"/>
</dbReference>
<protein>
    <submittedName>
        <fullName evidence="1">Uncharacterized protein</fullName>
    </submittedName>
</protein>
<sequence>MAGWKKSAPELSAFSNWQTIHTLEVSYVRKEKLGPFIIDLKNQSGQNF</sequence>
<reference evidence="1 2" key="1">
    <citation type="submission" date="2013-03" db="EMBL/GenBank/DDBJ databases">
        <authorList>
            <person name="Harkins D.M."/>
            <person name="Durkin A.S."/>
            <person name="Brinkac L.M."/>
            <person name="Haft D.H."/>
            <person name="Selengut J.D."/>
            <person name="Sanka R."/>
            <person name="DePew J."/>
            <person name="Purushe J."/>
            <person name="Galloway R.L."/>
            <person name="Vinetz J.M."/>
            <person name="Sutton G.G."/>
            <person name="Nierman W.C."/>
            <person name="Fouts D.E."/>
        </authorList>
    </citation>
    <scope>NUCLEOTIDE SEQUENCE [LARGE SCALE GENOMIC DNA]</scope>
    <source>
        <strain evidence="1 2">Waz Holland</strain>
    </source>
</reference>
<evidence type="ECO:0000313" key="1">
    <source>
        <dbReference type="EMBL" id="EMY69980.1"/>
    </source>
</evidence>
<evidence type="ECO:0000313" key="2">
    <source>
        <dbReference type="Proteomes" id="UP000012227"/>
    </source>
</evidence>